<organism evidence="5">
    <name type="scientific">Schlesneria paludicola</name>
    <dbReference type="NCBI Taxonomy" id="360056"/>
    <lineage>
        <taxon>Bacteria</taxon>
        <taxon>Pseudomonadati</taxon>
        <taxon>Planctomycetota</taxon>
        <taxon>Planctomycetia</taxon>
        <taxon>Planctomycetales</taxon>
        <taxon>Planctomycetaceae</taxon>
        <taxon>Schlesneria</taxon>
    </lineage>
</organism>
<dbReference type="InterPro" id="IPR007831">
    <property type="entry name" value="T2SS_GspE_N"/>
</dbReference>
<dbReference type="Gene3D" id="3.30.450.90">
    <property type="match status" value="1"/>
</dbReference>
<sequence length="578" mass="64181">MAHPLLEPKRRLGELLVRLGHLTPEQTAEALRLQAESHGAKLLGEVLLEQNFCTEEQLLEGLAAEFHLPFVRLDARLFDPKIVDVLPREFIDKHAVLPLFRVRDTLTVALAEPSNVFLLDQLRELSKCQVQICLATAKDIRRTIQTYLPNAQVFVIDDIIEDVRYDAVELIEESIDDIGLGAELAGQSPIIRLVNYIIYTAVKEGASDIHIEPTGRQVRVRYRVDGILHKSLELPPHIAPAVSSRIKIMATLDISERRLPQDGRIQVMMERRPIDLRVSTLPLAHGEKVVLRILDNQCLHLSLSQLGFGAENLTRFQAQIARPNGIVLVTGPTGSGKSTTLYAAMNSVATVEKNVCTVEDPVEYQLPLVNQFQVNERIGLSFATVLRSLLRQDPDILMVGEIRDEETARIAIQAALTGHLVFSTLHTNDACSAVTRLIDMGVEEYLLAAALNGVLAQRLCRRICAKCRQPYEPPKSLLAAVARLGCEVTEFYRGAGCKRCRNTGFSGRIAIHEVLAIDDGLRELIAARPSLTALREYARSQGMSPLRHDGLRKVAEGLTTIEEVFQVSEDVALLSTLE</sequence>
<gene>
    <name evidence="5" type="ORF">ENQ76_09570</name>
</gene>
<dbReference type="Gene3D" id="3.30.300.160">
    <property type="entry name" value="Type II secretion system, protein E, N-terminal domain"/>
    <property type="match status" value="1"/>
</dbReference>
<evidence type="ECO:0000256" key="1">
    <source>
        <dbReference type="ARBA" id="ARBA00006611"/>
    </source>
</evidence>
<dbReference type="InterPro" id="IPR003593">
    <property type="entry name" value="AAA+_ATPase"/>
</dbReference>
<dbReference type="FunFam" id="3.30.450.90:FF:000001">
    <property type="entry name" value="Type II secretion system ATPase GspE"/>
    <property type="match status" value="1"/>
</dbReference>
<feature type="domain" description="Bacterial type II secretion system protein E" evidence="4">
    <location>
        <begin position="390"/>
        <end position="404"/>
    </location>
</feature>
<dbReference type="SUPFAM" id="SSF52540">
    <property type="entry name" value="P-loop containing nucleoside triphosphate hydrolases"/>
    <property type="match status" value="1"/>
</dbReference>
<dbReference type="GO" id="GO:0005886">
    <property type="term" value="C:plasma membrane"/>
    <property type="evidence" value="ECO:0007669"/>
    <property type="project" value="TreeGrafter"/>
</dbReference>
<dbReference type="SMART" id="SM00382">
    <property type="entry name" value="AAA"/>
    <property type="match status" value="1"/>
</dbReference>
<keyword evidence="2" id="KW-0547">Nucleotide-binding</keyword>
<reference evidence="5" key="1">
    <citation type="journal article" date="2020" name="mSystems">
        <title>Genome- and Community-Level Interaction Insights into Carbon Utilization and Element Cycling Functions of Hydrothermarchaeota in Hydrothermal Sediment.</title>
        <authorList>
            <person name="Zhou Z."/>
            <person name="Liu Y."/>
            <person name="Xu W."/>
            <person name="Pan J."/>
            <person name="Luo Z.H."/>
            <person name="Li M."/>
        </authorList>
    </citation>
    <scope>NUCLEOTIDE SEQUENCE [LARGE SCALE GENOMIC DNA]</scope>
    <source>
        <strain evidence="5">SpSt-339</strain>
    </source>
</reference>
<evidence type="ECO:0000313" key="5">
    <source>
        <dbReference type="EMBL" id="HEN15700.1"/>
    </source>
</evidence>
<dbReference type="PANTHER" id="PTHR30258:SF3">
    <property type="entry name" value="SLL1921 PROTEIN"/>
    <property type="match status" value="1"/>
</dbReference>
<dbReference type="Pfam" id="PF05157">
    <property type="entry name" value="MshEN"/>
    <property type="match status" value="1"/>
</dbReference>
<dbReference type="AlphaFoldDB" id="A0A7C2JZU7"/>
<dbReference type="GO" id="GO:0016887">
    <property type="term" value="F:ATP hydrolysis activity"/>
    <property type="evidence" value="ECO:0007669"/>
    <property type="project" value="TreeGrafter"/>
</dbReference>
<dbReference type="Gene3D" id="3.40.50.300">
    <property type="entry name" value="P-loop containing nucleotide triphosphate hydrolases"/>
    <property type="match status" value="1"/>
</dbReference>
<dbReference type="PANTHER" id="PTHR30258">
    <property type="entry name" value="TYPE II SECRETION SYSTEM PROTEIN GSPE-RELATED"/>
    <property type="match status" value="1"/>
</dbReference>
<evidence type="ECO:0000256" key="3">
    <source>
        <dbReference type="ARBA" id="ARBA00022840"/>
    </source>
</evidence>
<dbReference type="SUPFAM" id="SSF160246">
    <property type="entry name" value="EspE N-terminal domain-like"/>
    <property type="match status" value="1"/>
</dbReference>
<comment type="similarity">
    <text evidence="1">Belongs to the GSP E family.</text>
</comment>
<evidence type="ECO:0000259" key="4">
    <source>
        <dbReference type="PROSITE" id="PS00662"/>
    </source>
</evidence>
<protein>
    <submittedName>
        <fullName evidence="5">Type II/IV secretion system protein</fullName>
    </submittedName>
</protein>
<dbReference type="PROSITE" id="PS00662">
    <property type="entry name" value="T2SP_E"/>
    <property type="match status" value="1"/>
</dbReference>
<dbReference type="InterPro" id="IPR027417">
    <property type="entry name" value="P-loop_NTPase"/>
</dbReference>
<dbReference type="Pfam" id="PF00437">
    <property type="entry name" value="T2SSE"/>
    <property type="match status" value="1"/>
</dbReference>
<keyword evidence="3" id="KW-0067">ATP-binding</keyword>
<evidence type="ECO:0000256" key="2">
    <source>
        <dbReference type="ARBA" id="ARBA00022741"/>
    </source>
</evidence>
<proteinExistence type="inferred from homology"/>
<dbReference type="FunFam" id="3.40.50.300:FF:000398">
    <property type="entry name" value="Type IV pilus assembly ATPase PilB"/>
    <property type="match status" value="1"/>
</dbReference>
<dbReference type="CDD" id="cd01129">
    <property type="entry name" value="PulE-GspE-like"/>
    <property type="match status" value="1"/>
</dbReference>
<accession>A0A7C2JZU7</accession>
<comment type="caution">
    <text evidence="5">The sequence shown here is derived from an EMBL/GenBank/DDBJ whole genome shotgun (WGS) entry which is preliminary data.</text>
</comment>
<dbReference type="InterPro" id="IPR037257">
    <property type="entry name" value="T2SS_E_N_sf"/>
</dbReference>
<dbReference type="GO" id="GO:0005524">
    <property type="term" value="F:ATP binding"/>
    <property type="evidence" value="ECO:0007669"/>
    <property type="project" value="UniProtKB-KW"/>
</dbReference>
<dbReference type="InterPro" id="IPR001482">
    <property type="entry name" value="T2SS/T4SS_dom"/>
</dbReference>
<name>A0A7C2JZU7_9PLAN</name>
<dbReference type="EMBL" id="DSOK01000269">
    <property type="protein sequence ID" value="HEN15700.1"/>
    <property type="molecule type" value="Genomic_DNA"/>
</dbReference>